<keyword evidence="1" id="KW-0812">Transmembrane</keyword>
<proteinExistence type="predicted"/>
<feature type="transmembrane region" description="Helical" evidence="1">
    <location>
        <begin position="20"/>
        <end position="41"/>
    </location>
</feature>
<feature type="transmembrane region" description="Helical" evidence="1">
    <location>
        <begin position="99"/>
        <end position="132"/>
    </location>
</feature>
<evidence type="ECO:0000313" key="2">
    <source>
        <dbReference type="EMBL" id="ALC83795.1"/>
    </source>
</evidence>
<dbReference type="PANTHER" id="PTHR37305:SF1">
    <property type="entry name" value="MEMBRANE PROTEIN"/>
    <property type="match status" value="1"/>
</dbReference>
<keyword evidence="1" id="KW-0472">Membrane</keyword>
<dbReference type="PATRIC" id="fig|1441095.3.peg.4753"/>
<sequence length="255" mass="29451">MNRLIRNEHKKLFKKRIVVVALISMAVLQFLMALFIKRLLMSARVEDHFIGYFSYAPNLNIILQLFSVVIAATIVSSEFDKRTIKFLLIRPVKRWKILLSKWTTSILASIYLFIIYYSLTLVYGLVFFGVNIDERAGVLFSNTLIWIASQWLEIFMMIAFAFLCSALLKNSVFSLVVSFVVIYIAKTLVTIFDVMENQWGKFLLFANTDFRQYAGGVNPLFDGTSPVFSIFIIAIHLITFLTVAWWSFCKRDVTV</sequence>
<dbReference type="PANTHER" id="PTHR37305">
    <property type="entry name" value="INTEGRAL MEMBRANE PROTEIN-RELATED"/>
    <property type="match status" value="1"/>
</dbReference>
<dbReference type="AlphaFoldDB" id="A0A0M4GCU5"/>
<dbReference type="STRING" id="1441095.AM592_21455"/>
<keyword evidence="3" id="KW-1185">Reference proteome</keyword>
<feature type="transmembrane region" description="Helical" evidence="1">
    <location>
        <begin position="61"/>
        <end position="79"/>
    </location>
</feature>
<reference evidence="2 3" key="2">
    <citation type="journal article" date="2016" name="Int. J. Syst. Evol. Microbiol.">
        <title>Bacillus gobiensis sp. nov., isolated from a soil sample.</title>
        <authorList>
            <person name="Liu B."/>
            <person name="Liu G.H."/>
            <person name="Cetin S."/>
            <person name="Schumann P."/>
            <person name="Pan Z.Z."/>
            <person name="Chen Q.Q."/>
        </authorList>
    </citation>
    <scope>NUCLEOTIDE SEQUENCE [LARGE SCALE GENOMIC DNA]</scope>
    <source>
        <strain evidence="2 3">FJAT-4402</strain>
    </source>
</reference>
<feature type="transmembrane region" description="Helical" evidence="1">
    <location>
        <begin position="227"/>
        <end position="248"/>
    </location>
</feature>
<accession>A0A0M4GCU5</accession>
<protein>
    <recommendedName>
        <fullName evidence="4">ABC transporter permease</fullName>
    </recommendedName>
</protein>
<name>A0A0M4GCU5_9BACI</name>
<dbReference type="RefSeq" id="WP_053605668.1">
    <property type="nucleotide sequence ID" value="NZ_CP012600.1"/>
</dbReference>
<feature type="transmembrane region" description="Helical" evidence="1">
    <location>
        <begin position="175"/>
        <end position="195"/>
    </location>
</feature>
<organism evidence="2 3">
    <name type="scientific">Bacillus gobiensis</name>
    <dbReference type="NCBI Taxonomy" id="1441095"/>
    <lineage>
        <taxon>Bacteria</taxon>
        <taxon>Bacillati</taxon>
        <taxon>Bacillota</taxon>
        <taxon>Bacilli</taxon>
        <taxon>Bacillales</taxon>
        <taxon>Bacillaceae</taxon>
        <taxon>Bacillus</taxon>
    </lineage>
</organism>
<keyword evidence="1" id="KW-1133">Transmembrane helix</keyword>
<dbReference type="EMBL" id="CP012600">
    <property type="protein sequence ID" value="ALC83795.1"/>
    <property type="molecule type" value="Genomic_DNA"/>
</dbReference>
<evidence type="ECO:0000313" key="3">
    <source>
        <dbReference type="Proteomes" id="UP000067625"/>
    </source>
</evidence>
<evidence type="ECO:0000256" key="1">
    <source>
        <dbReference type="SAM" id="Phobius"/>
    </source>
</evidence>
<dbReference type="Pfam" id="PF12730">
    <property type="entry name" value="ABC2_membrane_4"/>
    <property type="match status" value="1"/>
</dbReference>
<feature type="transmembrane region" description="Helical" evidence="1">
    <location>
        <begin position="144"/>
        <end position="168"/>
    </location>
</feature>
<dbReference type="Proteomes" id="UP000067625">
    <property type="component" value="Chromosome"/>
</dbReference>
<evidence type="ECO:0008006" key="4">
    <source>
        <dbReference type="Google" id="ProtNLM"/>
    </source>
</evidence>
<dbReference type="OrthoDB" id="8613028at2"/>
<reference evidence="3" key="1">
    <citation type="submission" date="2015-08" db="EMBL/GenBank/DDBJ databases">
        <title>Genome sequencing project for genomic taxonomy and phylogenomics of Bacillus-like bacteria.</title>
        <authorList>
            <person name="Liu B."/>
            <person name="Wang J."/>
            <person name="Zhu Y."/>
            <person name="Liu G."/>
            <person name="Chen Q."/>
            <person name="Chen Z."/>
            <person name="Lan J."/>
            <person name="Che J."/>
            <person name="Ge C."/>
            <person name="Shi H."/>
            <person name="Pan Z."/>
            <person name="Liu X."/>
        </authorList>
    </citation>
    <scope>NUCLEOTIDE SEQUENCE [LARGE SCALE GENOMIC DNA]</scope>
    <source>
        <strain evidence="3">FJAT-4402</strain>
    </source>
</reference>
<gene>
    <name evidence="2" type="ORF">AM592_21455</name>
</gene>